<dbReference type="EMBL" id="JAGGDJ010000040">
    <property type="protein sequence ID" value="MBO7747807.1"/>
    <property type="molecule type" value="Genomic_DNA"/>
</dbReference>
<feature type="transmembrane region" description="Helical" evidence="1">
    <location>
        <begin position="83"/>
        <end position="101"/>
    </location>
</feature>
<evidence type="ECO:0008006" key="4">
    <source>
        <dbReference type="Google" id="ProtNLM"/>
    </source>
</evidence>
<feature type="transmembrane region" description="Helical" evidence="1">
    <location>
        <begin position="232"/>
        <end position="262"/>
    </location>
</feature>
<keyword evidence="1" id="KW-1133">Transmembrane helix</keyword>
<feature type="transmembrane region" description="Helical" evidence="1">
    <location>
        <begin position="386"/>
        <end position="406"/>
    </location>
</feature>
<comment type="caution">
    <text evidence="2">The sequence shown here is derived from an EMBL/GenBank/DDBJ whole genome shotgun (WGS) entry which is preliminary data.</text>
</comment>
<feature type="transmembrane region" description="Helical" evidence="1">
    <location>
        <begin position="274"/>
        <end position="292"/>
    </location>
</feature>
<feature type="transmembrane region" description="Helical" evidence="1">
    <location>
        <begin position="359"/>
        <end position="379"/>
    </location>
</feature>
<accession>A0ABS3WHN7</accession>
<evidence type="ECO:0000313" key="3">
    <source>
        <dbReference type="Proteomes" id="UP000670947"/>
    </source>
</evidence>
<evidence type="ECO:0000313" key="2">
    <source>
        <dbReference type="EMBL" id="MBO7747807.1"/>
    </source>
</evidence>
<proteinExistence type="predicted"/>
<feature type="transmembrane region" description="Helical" evidence="1">
    <location>
        <begin position="412"/>
        <end position="430"/>
    </location>
</feature>
<feature type="transmembrane region" description="Helical" evidence="1">
    <location>
        <begin position="165"/>
        <end position="183"/>
    </location>
</feature>
<reference evidence="2 3" key="1">
    <citation type="submission" date="2021-03" db="EMBL/GenBank/DDBJ databases">
        <title>Paenibacillus artemisicola MWE-103 whole genome sequence.</title>
        <authorList>
            <person name="Ham Y.J."/>
        </authorList>
    </citation>
    <scope>NUCLEOTIDE SEQUENCE [LARGE SCALE GENOMIC DNA]</scope>
    <source>
        <strain evidence="2 3">MWE-103</strain>
    </source>
</reference>
<feature type="transmembrane region" description="Helical" evidence="1">
    <location>
        <begin position="53"/>
        <end position="71"/>
    </location>
</feature>
<keyword evidence="3" id="KW-1185">Reference proteome</keyword>
<evidence type="ECO:0000256" key="1">
    <source>
        <dbReference type="SAM" id="Phobius"/>
    </source>
</evidence>
<protein>
    <recommendedName>
        <fullName evidence="4">O-antigen ligase-like membrane protein</fullName>
    </recommendedName>
</protein>
<keyword evidence="1" id="KW-0812">Transmembrane</keyword>
<dbReference type="Proteomes" id="UP000670947">
    <property type="component" value="Unassembled WGS sequence"/>
</dbReference>
<keyword evidence="1" id="KW-0472">Membrane</keyword>
<feature type="transmembrane region" description="Helical" evidence="1">
    <location>
        <begin position="12"/>
        <end position="41"/>
    </location>
</feature>
<feature type="transmembrane region" description="Helical" evidence="1">
    <location>
        <begin position="113"/>
        <end position="137"/>
    </location>
</feature>
<gene>
    <name evidence="2" type="ORF">I8J29_26810</name>
</gene>
<sequence>MNQENNPHFNRSFIAFVFVMSLLIVSIKNVSVEMGIVFITLIGGLLVIRRHQVIFATFLIASIAWGASVNLALRMGNVMPSDFMLAILFAAMSLASIKGEIKLRQVLGKVSNLYLLLIIGSFLAMGIVKGYAIGSIFQDFKLFLYIYVPYLYLRSVKFDKQLGELLLLAVQIYICVIFLQELLHFREVGLDVLVENGFGQRNVMIIVQFLPVAASVLYVLRNQLGFVRLTVLQVMAFIGCFFSFTRTIWIAYILALFIAILFEDKRPEKLLKKIIIASFSLAVAYYGLINLFPDKYHQFHDAIISRITDSTNSTNTLSDRMDDSAVVFEEKVYRFSTIFGSGFGEIWSGKNSVFIENSFFYYLWKYGLIATVFFIAKIGIHAVKSLFAGALIRIVCLNIVCFMIIGNFSGNLNLYYCAPVLSFAFAYGYIHQQRQTSLARESTPADLPSTPLSLN</sequence>
<dbReference type="RefSeq" id="WP_208850435.1">
    <property type="nucleotide sequence ID" value="NZ_JAGGDJ010000040.1"/>
</dbReference>
<organism evidence="2 3">
    <name type="scientific">Paenibacillus artemisiicola</name>
    <dbReference type="NCBI Taxonomy" id="1172618"/>
    <lineage>
        <taxon>Bacteria</taxon>
        <taxon>Bacillati</taxon>
        <taxon>Bacillota</taxon>
        <taxon>Bacilli</taxon>
        <taxon>Bacillales</taxon>
        <taxon>Paenibacillaceae</taxon>
        <taxon>Paenibacillus</taxon>
    </lineage>
</organism>
<feature type="transmembrane region" description="Helical" evidence="1">
    <location>
        <begin position="203"/>
        <end position="220"/>
    </location>
</feature>
<name>A0ABS3WHN7_9BACL</name>